<evidence type="ECO:0000256" key="8">
    <source>
        <dbReference type="NCBIfam" id="TIGR00188"/>
    </source>
</evidence>
<keyword evidence="5 7" id="KW-0378">Hydrolase</keyword>
<dbReference type="InterPro" id="IPR020539">
    <property type="entry name" value="RNase_P_CS"/>
</dbReference>
<keyword evidence="4 7" id="KW-0255">Endonuclease</keyword>
<dbReference type="NCBIfam" id="TIGR00188">
    <property type="entry name" value="rnpA"/>
    <property type="match status" value="1"/>
</dbReference>
<protein>
    <recommendedName>
        <fullName evidence="7 8">Ribonuclease P protein component</fullName>
        <shortName evidence="7">RNase P protein</shortName>
        <shortName evidence="7">RNaseP protein</shortName>
        <ecNumber evidence="7 8">3.1.26.5</ecNumber>
    </recommendedName>
    <alternativeName>
        <fullName evidence="7">Protein C5</fullName>
    </alternativeName>
</protein>
<proteinExistence type="inferred from homology"/>
<evidence type="ECO:0000256" key="3">
    <source>
        <dbReference type="ARBA" id="ARBA00022722"/>
    </source>
</evidence>
<dbReference type="Gene3D" id="3.30.230.10">
    <property type="match status" value="1"/>
</dbReference>
<dbReference type="EMBL" id="MGFH01000161">
    <property type="protein sequence ID" value="OGM03557.1"/>
    <property type="molecule type" value="Genomic_DNA"/>
</dbReference>
<comment type="subunit">
    <text evidence="7">Consists of a catalytic RNA component (M1 or rnpB) and a protein subunit.</text>
</comment>
<keyword evidence="3 7" id="KW-0540">Nuclease</keyword>
<dbReference type="GO" id="GO:0000049">
    <property type="term" value="F:tRNA binding"/>
    <property type="evidence" value="ECO:0007669"/>
    <property type="project" value="UniProtKB-UniRule"/>
</dbReference>
<evidence type="ECO:0000256" key="7">
    <source>
        <dbReference type="HAMAP-Rule" id="MF_00227"/>
    </source>
</evidence>
<evidence type="ECO:0000256" key="4">
    <source>
        <dbReference type="ARBA" id="ARBA00022759"/>
    </source>
</evidence>
<evidence type="ECO:0000256" key="2">
    <source>
        <dbReference type="ARBA" id="ARBA00022694"/>
    </source>
</evidence>
<dbReference type="PANTHER" id="PTHR33992">
    <property type="entry name" value="RIBONUCLEASE P PROTEIN COMPONENT"/>
    <property type="match status" value="1"/>
</dbReference>
<dbReference type="HAMAP" id="MF_00227">
    <property type="entry name" value="RNase_P"/>
    <property type="match status" value="1"/>
</dbReference>
<organism evidence="9 10">
    <name type="scientific">Candidatus Wallbacteria bacterium GWC2_49_35</name>
    <dbReference type="NCBI Taxonomy" id="1817813"/>
    <lineage>
        <taxon>Bacteria</taxon>
        <taxon>Candidatus Walliibacteriota</taxon>
    </lineage>
</organism>
<dbReference type="PROSITE" id="PS00648">
    <property type="entry name" value="RIBONUCLEASE_P"/>
    <property type="match status" value="1"/>
</dbReference>
<keyword evidence="2 7" id="KW-0819">tRNA processing</keyword>
<dbReference type="EC" id="3.1.26.5" evidence="7 8"/>
<dbReference type="InterPro" id="IPR020568">
    <property type="entry name" value="Ribosomal_Su5_D2-typ_SF"/>
</dbReference>
<evidence type="ECO:0000256" key="1">
    <source>
        <dbReference type="ARBA" id="ARBA00002663"/>
    </source>
</evidence>
<dbReference type="GO" id="GO:0030677">
    <property type="term" value="C:ribonuclease P complex"/>
    <property type="evidence" value="ECO:0007669"/>
    <property type="project" value="TreeGrafter"/>
</dbReference>
<evidence type="ECO:0000313" key="10">
    <source>
        <dbReference type="Proteomes" id="UP000178735"/>
    </source>
</evidence>
<dbReference type="GO" id="GO:0001682">
    <property type="term" value="P:tRNA 5'-leader removal"/>
    <property type="evidence" value="ECO:0007669"/>
    <property type="project" value="UniProtKB-UniRule"/>
</dbReference>
<comment type="catalytic activity">
    <reaction evidence="7">
        <text>Endonucleolytic cleavage of RNA, removing 5'-extranucleotides from tRNA precursor.</text>
        <dbReference type="EC" id="3.1.26.5"/>
    </reaction>
</comment>
<evidence type="ECO:0000256" key="5">
    <source>
        <dbReference type="ARBA" id="ARBA00022801"/>
    </source>
</evidence>
<dbReference type="InterPro" id="IPR000100">
    <property type="entry name" value="RNase_P"/>
</dbReference>
<name>A0A1F7WLY6_9BACT</name>
<evidence type="ECO:0000313" key="9">
    <source>
        <dbReference type="EMBL" id="OGM03557.1"/>
    </source>
</evidence>
<dbReference type="STRING" id="1817813.A2008_02850"/>
<dbReference type="InterPro" id="IPR014721">
    <property type="entry name" value="Ribsml_uS5_D2-typ_fold_subgr"/>
</dbReference>
<dbReference type="PANTHER" id="PTHR33992:SF1">
    <property type="entry name" value="RIBONUCLEASE P PROTEIN COMPONENT"/>
    <property type="match status" value="1"/>
</dbReference>
<dbReference type="SUPFAM" id="SSF54211">
    <property type="entry name" value="Ribosomal protein S5 domain 2-like"/>
    <property type="match status" value="1"/>
</dbReference>
<accession>A0A1F7WLY6</accession>
<dbReference type="AlphaFoldDB" id="A0A1F7WLY6"/>
<keyword evidence="6 7" id="KW-0694">RNA-binding</keyword>
<comment type="similarity">
    <text evidence="7">Belongs to the RnpA family.</text>
</comment>
<reference evidence="9 10" key="1">
    <citation type="journal article" date="2016" name="Nat. Commun.">
        <title>Thousands of microbial genomes shed light on interconnected biogeochemical processes in an aquifer system.</title>
        <authorList>
            <person name="Anantharaman K."/>
            <person name="Brown C.T."/>
            <person name="Hug L.A."/>
            <person name="Sharon I."/>
            <person name="Castelle C.J."/>
            <person name="Probst A.J."/>
            <person name="Thomas B.C."/>
            <person name="Singh A."/>
            <person name="Wilkins M.J."/>
            <person name="Karaoz U."/>
            <person name="Brodie E.L."/>
            <person name="Williams K.H."/>
            <person name="Hubbard S.S."/>
            <person name="Banfield J.F."/>
        </authorList>
    </citation>
    <scope>NUCLEOTIDE SEQUENCE [LARGE SCALE GENOMIC DNA]</scope>
</reference>
<comment type="function">
    <text evidence="1 7">RNaseP catalyzes the removal of the 5'-leader sequence from pre-tRNA to produce the mature 5'-terminus. It can also cleave other RNA substrates such as 4.5S RNA. The protein component plays an auxiliary but essential role in vivo by binding to the 5'-leader sequence and broadening the substrate specificity of the ribozyme.</text>
</comment>
<gene>
    <name evidence="7" type="primary">rnpA</name>
    <name evidence="9" type="ORF">A2008_02850</name>
</gene>
<comment type="caution">
    <text evidence="9">The sequence shown here is derived from an EMBL/GenBank/DDBJ whole genome shotgun (WGS) entry which is preliminary data.</text>
</comment>
<sequence>MNFKNISTTLKKKKDFDTLYSEGSRFDCGCLLFIWRFNNSKILRAGYPVSKKVGKACRRNLIKRWLKNSLAALLNETFTSAGGINLKGVDFIVRVRPEVLKRGYHVVSDKVAGFIRSTALRQDKEVASLQS</sequence>
<evidence type="ECO:0000256" key="6">
    <source>
        <dbReference type="ARBA" id="ARBA00022884"/>
    </source>
</evidence>
<dbReference type="GO" id="GO:0004526">
    <property type="term" value="F:ribonuclease P activity"/>
    <property type="evidence" value="ECO:0007669"/>
    <property type="project" value="UniProtKB-UniRule"/>
</dbReference>
<dbReference type="Proteomes" id="UP000178735">
    <property type="component" value="Unassembled WGS sequence"/>
</dbReference>
<dbReference type="GO" id="GO:0042781">
    <property type="term" value="F:3'-tRNA processing endoribonuclease activity"/>
    <property type="evidence" value="ECO:0007669"/>
    <property type="project" value="TreeGrafter"/>
</dbReference>
<dbReference type="Pfam" id="PF00825">
    <property type="entry name" value="Ribonuclease_P"/>
    <property type="match status" value="1"/>
</dbReference>